<accession>A0ABR0NBD1</accession>
<comment type="caution">
    <text evidence="1">The sequence shown here is derived from an EMBL/GenBank/DDBJ whole genome shotgun (WGS) entry which is preliminary data.</text>
</comment>
<organism evidence="1 2">
    <name type="scientific">Gossypium arboreum</name>
    <name type="common">Tree cotton</name>
    <name type="synonym">Gossypium nanking</name>
    <dbReference type="NCBI Taxonomy" id="29729"/>
    <lineage>
        <taxon>Eukaryota</taxon>
        <taxon>Viridiplantae</taxon>
        <taxon>Streptophyta</taxon>
        <taxon>Embryophyta</taxon>
        <taxon>Tracheophyta</taxon>
        <taxon>Spermatophyta</taxon>
        <taxon>Magnoliopsida</taxon>
        <taxon>eudicotyledons</taxon>
        <taxon>Gunneridae</taxon>
        <taxon>Pentapetalae</taxon>
        <taxon>rosids</taxon>
        <taxon>malvids</taxon>
        <taxon>Malvales</taxon>
        <taxon>Malvaceae</taxon>
        <taxon>Malvoideae</taxon>
        <taxon>Gossypium</taxon>
    </lineage>
</organism>
<proteinExistence type="predicted"/>
<protein>
    <submittedName>
        <fullName evidence="1">Uncharacterized protein</fullName>
    </submittedName>
</protein>
<name>A0ABR0NBD1_GOSAR</name>
<dbReference type="Proteomes" id="UP001358586">
    <property type="component" value="Chromosome 10"/>
</dbReference>
<reference evidence="1 2" key="1">
    <citation type="submission" date="2023-03" db="EMBL/GenBank/DDBJ databases">
        <title>WGS of Gossypium arboreum.</title>
        <authorList>
            <person name="Yu D."/>
        </authorList>
    </citation>
    <scope>NUCLEOTIDE SEQUENCE [LARGE SCALE GENOMIC DNA]</scope>
    <source>
        <tissue evidence="1">Leaf</tissue>
    </source>
</reference>
<evidence type="ECO:0000313" key="2">
    <source>
        <dbReference type="Proteomes" id="UP001358586"/>
    </source>
</evidence>
<dbReference type="EMBL" id="JARKNE010000010">
    <property type="protein sequence ID" value="KAK5792296.1"/>
    <property type="molecule type" value="Genomic_DNA"/>
</dbReference>
<sequence>MFAPATARPSFPHELFMQMAAPHQMNNQQANGVAAASMFGENFSPYHHQYHHHHRQVSDYGLLQDMVPTSGNVRMLL</sequence>
<keyword evidence="2" id="KW-1185">Reference proteome</keyword>
<evidence type="ECO:0000313" key="1">
    <source>
        <dbReference type="EMBL" id="KAK5792296.1"/>
    </source>
</evidence>
<gene>
    <name evidence="1" type="ORF">PVK06_033410</name>
</gene>